<evidence type="ECO:0000256" key="1">
    <source>
        <dbReference type="ARBA" id="ARBA00023239"/>
    </source>
</evidence>
<dbReference type="GO" id="GO:0016829">
    <property type="term" value="F:lyase activity"/>
    <property type="evidence" value="ECO:0007669"/>
    <property type="project" value="UniProtKB-KW"/>
</dbReference>
<reference evidence="2 3" key="1">
    <citation type="submission" date="2018-07" db="EMBL/GenBank/DDBJ databases">
        <title>Bacillus sp. YLB-04 draft genome sequence.</title>
        <authorList>
            <person name="Yu L."/>
            <person name="Tang X."/>
        </authorList>
    </citation>
    <scope>NUCLEOTIDE SEQUENCE [LARGE SCALE GENOMIC DNA]</scope>
    <source>
        <strain evidence="2 3">YLB-04</strain>
    </source>
</reference>
<sequence>MAYSIKQLNGGILLFTIEREEKRNAINYEIMEGLTRLMDEARGEAIKAIALTGTGDRAFCSGGDLGEFHSLKTKEEALPMLSRMAGILHGLLTFPKPTVAVFNGTAVGGGCELAAACDFRIAKSGIKAGFIQGRQGITTGWGGGSILSEKFPGPFAMRLLMEAEPLPAEELAEAGFIDKIFENNPEEAAGEFLSKMVRHETGVLVGYKRVWTAKWEAAKLWDRMKKEVDFCSGLWESEAHNRQVAAFLKRG</sequence>
<evidence type="ECO:0000313" key="3">
    <source>
        <dbReference type="Proteomes" id="UP000257144"/>
    </source>
</evidence>
<keyword evidence="2" id="KW-0413">Isomerase</keyword>
<dbReference type="Gene3D" id="3.90.226.10">
    <property type="entry name" value="2-enoyl-CoA Hydratase, Chain A, domain 1"/>
    <property type="match status" value="1"/>
</dbReference>
<dbReference type="Proteomes" id="UP000257144">
    <property type="component" value="Unassembled WGS sequence"/>
</dbReference>
<dbReference type="GO" id="GO:0006635">
    <property type="term" value="P:fatty acid beta-oxidation"/>
    <property type="evidence" value="ECO:0007669"/>
    <property type="project" value="TreeGrafter"/>
</dbReference>
<evidence type="ECO:0000313" key="2">
    <source>
        <dbReference type="EMBL" id="RDU38469.1"/>
    </source>
</evidence>
<name>A0A3D8GW85_9BACI</name>
<dbReference type="PANTHER" id="PTHR11941">
    <property type="entry name" value="ENOYL-COA HYDRATASE-RELATED"/>
    <property type="match status" value="1"/>
</dbReference>
<dbReference type="CDD" id="cd06558">
    <property type="entry name" value="crotonase-like"/>
    <property type="match status" value="1"/>
</dbReference>
<accession>A0A3D8GW85</accession>
<dbReference type="RefSeq" id="WP_115450389.1">
    <property type="nucleotide sequence ID" value="NZ_QNQT01000001.1"/>
</dbReference>
<dbReference type="GO" id="GO:0016853">
    <property type="term" value="F:isomerase activity"/>
    <property type="evidence" value="ECO:0007669"/>
    <property type="project" value="UniProtKB-KW"/>
</dbReference>
<dbReference type="PANTHER" id="PTHR11941:SF27">
    <property type="entry name" value="ETHYLMALONYL-COA DECARBOXYLASE"/>
    <property type="match status" value="1"/>
</dbReference>
<dbReference type="AlphaFoldDB" id="A0A3D8GW85"/>
<keyword evidence="3" id="KW-1185">Reference proteome</keyword>
<organism evidence="2 3">
    <name type="scientific">Neobacillus piezotolerans</name>
    <dbReference type="NCBI Taxonomy" id="2259171"/>
    <lineage>
        <taxon>Bacteria</taxon>
        <taxon>Bacillati</taxon>
        <taxon>Bacillota</taxon>
        <taxon>Bacilli</taxon>
        <taxon>Bacillales</taxon>
        <taxon>Bacillaceae</taxon>
        <taxon>Neobacillus</taxon>
    </lineage>
</organism>
<keyword evidence="1" id="KW-0456">Lyase</keyword>
<dbReference type="InterPro" id="IPR029045">
    <property type="entry name" value="ClpP/crotonase-like_dom_sf"/>
</dbReference>
<gene>
    <name evidence="2" type="ORF">DRW41_02585</name>
</gene>
<dbReference type="InterPro" id="IPR001753">
    <property type="entry name" value="Enoyl-CoA_hydra/iso"/>
</dbReference>
<dbReference type="EMBL" id="QNQT01000001">
    <property type="protein sequence ID" value="RDU38469.1"/>
    <property type="molecule type" value="Genomic_DNA"/>
</dbReference>
<dbReference type="SUPFAM" id="SSF52096">
    <property type="entry name" value="ClpP/crotonase"/>
    <property type="match status" value="1"/>
</dbReference>
<dbReference type="Pfam" id="PF00378">
    <property type="entry name" value="ECH_1"/>
    <property type="match status" value="1"/>
</dbReference>
<comment type="caution">
    <text evidence="2">The sequence shown here is derived from an EMBL/GenBank/DDBJ whole genome shotgun (WGS) entry which is preliminary data.</text>
</comment>
<dbReference type="GO" id="GO:0005829">
    <property type="term" value="C:cytosol"/>
    <property type="evidence" value="ECO:0007669"/>
    <property type="project" value="TreeGrafter"/>
</dbReference>
<protein>
    <submittedName>
        <fullName evidence="2">Enoyl-CoA hydratase/isomerase family protein</fullName>
    </submittedName>
</protein>
<proteinExistence type="predicted"/>
<dbReference type="OrthoDB" id="9775794at2"/>